<keyword evidence="1" id="KW-1133">Transmembrane helix</keyword>
<comment type="caution">
    <text evidence="2">The sequence shown here is derived from an EMBL/GenBank/DDBJ whole genome shotgun (WGS) entry which is preliminary data.</text>
</comment>
<organism evidence="2 3">
    <name type="scientific">Neptunitalea chrysea</name>
    <dbReference type="NCBI Taxonomy" id="1647581"/>
    <lineage>
        <taxon>Bacteria</taxon>
        <taxon>Pseudomonadati</taxon>
        <taxon>Bacteroidota</taxon>
        <taxon>Flavobacteriia</taxon>
        <taxon>Flavobacteriales</taxon>
        <taxon>Flavobacteriaceae</taxon>
        <taxon>Neptunitalea</taxon>
    </lineage>
</organism>
<protein>
    <recommendedName>
        <fullName evidence="4">DUF4190 domain-containing protein</fullName>
    </recommendedName>
</protein>
<keyword evidence="3" id="KW-1185">Reference proteome</keyword>
<feature type="transmembrane region" description="Helical" evidence="1">
    <location>
        <begin position="101"/>
        <end position="125"/>
    </location>
</feature>
<reference evidence="2" key="1">
    <citation type="submission" date="2022-07" db="EMBL/GenBank/DDBJ databases">
        <title>Taxonomy of Novel Oxalotrophic and Methylotrophic Bacteria.</title>
        <authorList>
            <person name="Sahin N."/>
            <person name="Tani A."/>
        </authorList>
    </citation>
    <scope>NUCLEOTIDE SEQUENCE</scope>
    <source>
        <strain evidence="2">AM327</strain>
    </source>
</reference>
<sequence>MIDTVYNAIFGKMLQVHCIISCILVFCSKNLTVMNRQYDHGFERKETNSFGIAGFTLALLAIFLFWIPFLDFILWILGVIFSIIGIVKADKLENGMGLSIAGLVISILAPILVLLGGVTFVMMLLSVA</sequence>
<keyword evidence="1" id="KW-0472">Membrane</keyword>
<feature type="transmembrane region" description="Helical" evidence="1">
    <location>
        <begin position="72"/>
        <end position="89"/>
    </location>
</feature>
<keyword evidence="1" id="KW-0812">Transmembrane</keyword>
<feature type="transmembrane region" description="Helical" evidence="1">
    <location>
        <begin position="48"/>
        <end position="66"/>
    </location>
</feature>
<evidence type="ECO:0000313" key="3">
    <source>
        <dbReference type="Proteomes" id="UP001143545"/>
    </source>
</evidence>
<accession>A0A9W6B4K4</accession>
<dbReference type="EMBL" id="BRVP01000009">
    <property type="protein sequence ID" value="GLB52533.1"/>
    <property type="molecule type" value="Genomic_DNA"/>
</dbReference>
<name>A0A9W6B4K4_9FLAO</name>
<dbReference type="Proteomes" id="UP001143545">
    <property type="component" value="Unassembled WGS sequence"/>
</dbReference>
<feature type="transmembrane region" description="Helical" evidence="1">
    <location>
        <begin position="6"/>
        <end position="27"/>
    </location>
</feature>
<dbReference type="AlphaFoldDB" id="A0A9W6B4K4"/>
<gene>
    <name evidence="2" type="ORF">NBRC110019_15730</name>
</gene>
<evidence type="ECO:0000256" key="1">
    <source>
        <dbReference type="SAM" id="Phobius"/>
    </source>
</evidence>
<evidence type="ECO:0008006" key="4">
    <source>
        <dbReference type="Google" id="ProtNLM"/>
    </source>
</evidence>
<evidence type="ECO:0000313" key="2">
    <source>
        <dbReference type="EMBL" id="GLB52533.1"/>
    </source>
</evidence>
<proteinExistence type="predicted"/>